<evidence type="ECO:0000256" key="4">
    <source>
        <dbReference type="ARBA" id="ARBA00010561"/>
    </source>
</evidence>
<evidence type="ECO:0000256" key="15">
    <source>
        <dbReference type="ARBA" id="ARBA00032605"/>
    </source>
</evidence>
<evidence type="ECO:0000256" key="17">
    <source>
        <dbReference type="ARBA" id="ARBA00048623"/>
    </source>
</evidence>
<dbReference type="UniPathway" id="UPA00148">
    <property type="reaction ID" value="UER00238"/>
</dbReference>
<evidence type="ECO:0000256" key="9">
    <source>
        <dbReference type="ARBA" id="ARBA00022679"/>
    </source>
</evidence>
<accession>A0A3A6Q4K6</accession>
<evidence type="ECO:0000256" key="13">
    <source>
        <dbReference type="ARBA" id="ARBA00023136"/>
    </source>
</evidence>
<evidence type="ECO:0000256" key="2">
    <source>
        <dbReference type="ARBA" id="ARBA00004651"/>
    </source>
</evidence>
<dbReference type="GO" id="GO:0005886">
    <property type="term" value="C:plasma membrane"/>
    <property type="evidence" value="ECO:0007669"/>
    <property type="project" value="UniProtKB-SubCell"/>
</dbReference>
<comment type="function">
    <text evidence="14 19">Joins adenosylcobinamide-GDP and alpha-ribazole to generate adenosylcobalamin (Ado-cobalamin). Also synthesizes adenosylcobalamin 5'-phosphate from adenosylcobinamide-GDP and alpha-ribazole 5'-phosphate.</text>
</comment>
<keyword evidence="8 19" id="KW-0169">Cobalamin biosynthesis</keyword>
<dbReference type="Pfam" id="PF02654">
    <property type="entry name" value="CobS"/>
    <property type="match status" value="1"/>
</dbReference>
<evidence type="ECO:0000256" key="10">
    <source>
        <dbReference type="ARBA" id="ARBA00022692"/>
    </source>
</evidence>
<evidence type="ECO:0000256" key="19">
    <source>
        <dbReference type="HAMAP-Rule" id="MF_00719"/>
    </source>
</evidence>
<comment type="cofactor">
    <cofactor evidence="1 19">
        <name>Mg(2+)</name>
        <dbReference type="ChEBI" id="CHEBI:18420"/>
    </cofactor>
</comment>
<comment type="caution">
    <text evidence="20">The sequence shown here is derived from an EMBL/GenBank/DDBJ whole genome shotgun (WGS) entry which is preliminary data.</text>
</comment>
<dbReference type="GO" id="GO:0051073">
    <property type="term" value="F:adenosylcobinamide-GDP ribazoletransferase activity"/>
    <property type="evidence" value="ECO:0007669"/>
    <property type="project" value="UniProtKB-UniRule"/>
</dbReference>
<dbReference type="InterPro" id="IPR003805">
    <property type="entry name" value="CobS"/>
</dbReference>
<reference evidence="20 21" key="1">
    <citation type="submission" date="2018-06" db="EMBL/GenBank/DDBJ databases">
        <title>Halonotius sp. F13-13 a new haloarchaeeon isolated from a solar saltern from Isla Cristina, Huelva, Spain.</title>
        <authorList>
            <person name="Duran-Viseras A."/>
            <person name="Sanchez-Porro C."/>
            <person name="Ventosa A."/>
        </authorList>
    </citation>
    <scope>NUCLEOTIDE SEQUENCE [LARGE SCALE GENOMIC DNA]</scope>
    <source>
        <strain evidence="20 21">F13-13</strain>
    </source>
</reference>
<protein>
    <recommendedName>
        <fullName evidence="6 19">Adenosylcobinamide-GDP ribazoletransferase</fullName>
        <ecNumber evidence="5 19">2.7.8.26</ecNumber>
    </recommendedName>
    <alternativeName>
        <fullName evidence="16 19">Cobalamin synthase</fullName>
    </alternativeName>
    <alternativeName>
        <fullName evidence="15 19">Cobalamin-5'-phosphate synthase</fullName>
    </alternativeName>
</protein>
<proteinExistence type="inferred from homology"/>
<dbReference type="GO" id="GO:0009236">
    <property type="term" value="P:cobalamin biosynthetic process"/>
    <property type="evidence" value="ECO:0007669"/>
    <property type="project" value="UniProtKB-UniRule"/>
</dbReference>
<dbReference type="GO" id="GO:0008818">
    <property type="term" value="F:cobalamin 5'-phosphate synthase activity"/>
    <property type="evidence" value="ECO:0007669"/>
    <property type="project" value="UniProtKB-UniRule"/>
</dbReference>
<keyword evidence="12 19" id="KW-1133">Transmembrane helix</keyword>
<feature type="transmembrane region" description="Helical" evidence="19">
    <location>
        <begin position="32"/>
        <end position="53"/>
    </location>
</feature>
<evidence type="ECO:0000256" key="6">
    <source>
        <dbReference type="ARBA" id="ARBA00015850"/>
    </source>
</evidence>
<gene>
    <name evidence="19 20" type="primary">cobS</name>
    <name evidence="20" type="ORF">DM826_04010</name>
</gene>
<organism evidence="20 21">
    <name type="scientific">Halonotius aquaticus</name>
    <dbReference type="NCBI Taxonomy" id="2216978"/>
    <lineage>
        <taxon>Archaea</taxon>
        <taxon>Methanobacteriati</taxon>
        <taxon>Methanobacteriota</taxon>
        <taxon>Stenosarchaea group</taxon>
        <taxon>Halobacteria</taxon>
        <taxon>Halobacteriales</taxon>
        <taxon>Haloferacaceae</taxon>
        <taxon>Halonotius</taxon>
    </lineage>
</organism>
<dbReference type="EMBL" id="QKNY01000005">
    <property type="protein sequence ID" value="RJX44247.1"/>
    <property type="molecule type" value="Genomic_DNA"/>
</dbReference>
<evidence type="ECO:0000256" key="14">
    <source>
        <dbReference type="ARBA" id="ARBA00025228"/>
    </source>
</evidence>
<evidence type="ECO:0000256" key="11">
    <source>
        <dbReference type="ARBA" id="ARBA00022842"/>
    </source>
</evidence>
<keyword evidence="21" id="KW-1185">Reference proteome</keyword>
<dbReference type="Proteomes" id="UP000276588">
    <property type="component" value="Unassembled WGS sequence"/>
</dbReference>
<sequence>MSVGRAIRGAVGFLTRIPVGGSETDWDAFRRAAYSLPVVGYLVGSLSGGVFFLPVQPPTLVAAYLGGIYLLTGVTHADGLADLGDALAVHGDADRMRAVLKDSATGVGGALLLGVTLLVMTLGVLSFAGIGSWRAFRFVVAAEVGAKLGMALVACYGRSAHDGLGAHLVDELDHRSFASAILVSLPAVAAAPDGLAVALVAAVATGPAVGLAILTWGHRELGGVSGDLLGATNEVGRALALHVGVSVWILS</sequence>
<name>A0A3A6Q4K6_9EURY</name>
<keyword evidence="7 19" id="KW-1003">Cell membrane</keyword>
<comment type="catalytic activity">
    <reaction evidence="17 19">
        <text>alpha-ribazole + adenosylcob(III)inamide-GDP = adenosylcob(III)alamin + GMP + H(+)</text>
        <dbReference type="Rhea" id="RHEA:16049"/>
        <dbReference type="ChEBI" id="CHEBI:10329"/>
        <dbReference type="ChEBI" id="CHEBI:15378"/>
        <dbReference type="ChEBI" id="CHEBI:18408"/>
        <dbReference type="ChEBI" id="CHEBI:58115"/>
        <dbReference type="ChEBI" id="CHEBI:60487"/>
        <dbReference type="EC" id="2.7.8.26"/>
    </reaction>
</comment>
<comment type="catalytic activity">
    <reaction evidence="18 19">
        <text>alpha-ribazole 5'-phosphate + adenosylcob(III)inamide-GDP = adenosylcob(III)alamin 5'-phosphate + GMP + H(+)</text>
        <dbReference type="Rhea" id="RHEA:23560"/>
        <dbReference type="ChEBI" id="CHEBI:15378"/>
        <dbReference type="ChEBI" id="CHEBI:57918"/>
        <dbReference type="ChEBI" id="CHEBI:58115"/>
        <dbReference type="ChEBI" id="CHEBI:60487"/>
        <dbReference type="ChEBI" id="CHEBI:60493"/>
        <dbReference type="EC" id="2.7.8.26"/>
    </reaction>
</comment>
<evidence type="ECO:0000256" key="5">
    <source>
        <dbReference type="ARBA" id="ARBA00013200"/>
    </source>
</evidence>
<keyword evidence="13 19" id="KW-0472">Membrane</keyword>
<evidence type="ECO:0000256" key="7">
    <source>
        <dbReference type="ARBA" id="ARBA00022475"/>
    </source>
</evidence>
<comment type="subcellular location">
    <subcellularLocation>
        <location evidence="2 19">Cell membrane</location>
        <topology evidence="2 19">Multi-pass membrane protein</topology>
    </subcellularLocation>
</comment>
<dbReference type="PANTHER" id="PTHR34148:SF1">
    <property type="entry name" value="ADENOSYLCOBINAMIDE-GDP RIBAZOLETRANSFERASE"/>
    <property type="match status" value="1"/>
</dbReference>
<dbReference type="OrthoDB" id="11748at2157"/>
<dbReference type="NCBIfam" id="TIGR00317">
    <property type="entry name" value="cobS"/>
    <property type="match status" value="1"/>
</dbReference>
<comment type="caution">
    <text evidence="19">Lacks conserved residue(s) required for the propagation of feature annotation.</text>
</comment>
<keyword evidence="10 19" id="KW-0812">Transmembrane</keyword>
<dbReference type="EC" id="2.7.8.26" evidence="5 19"/>
<comment type="pathway">
    <text evidence="3 19">Cofactor biosynthesis; adenosylcobalamin biosynthesis; adenosylcobalamin from cob(II)yrinate a,c-diamide: step 7/7.</text>
</comment>
<evidence type="ECO:0000313" key="21">
    <source>
        <dbReference type="Proteomes" id="UP000276588"/>
    </source>
</evidence>
<evidence type="ECO:0000256" key="1">
    <source>
        <dbReference type="ARBA" id="ARBA00001946"/>
    </source>
</evidence>
<comment type="similarity">
    <text evidence="4 19">Belongs to the CobS family.</text>
</comment>
<evidence type="ECO:0000313" key="20">
    <source>
        <dbReference type="EMBL" id="RJX44247.1"/>
    </source>
</evidence>
<feature type="transmembrane region" description="Helical" evidence="19">
    <location>
        <begin position="106"/>
        <end position="128"/>
    </location>
</feature>
<dbReference type="PANTHER" id="PTHR34148">
    <property type="entry name" value="ADENOSYLCOBINAMIDE-GDP RIBAZOLETRANSFERASE"/>
    <property type="match status" value="1"/>
</dbReference>
<evidence type="ECO:0000256" key="18">
    <source>
        <dbReference type="ARBA" id="ARBA00049504"/>
    </source>
</evidence>
<evidence type="ECO:0000256" key="12">
    <source>
        <dbReference type="ARBA" id="ARBA00022989"/>
    </source>
</evidence>
<dbReference type="AlphaFoldDB" id="A0A3A6Q4K6"/>
<dbReference type="HAMAP" id="MF_00719">
    <property type="entry name" value="CobS"/>
    <property type="match status" value="1"/>
</dbReference>
<evidence type="ECO:0000256" key="8">
    <source>
        <dbReference type="ARBA" id="ARBA00022573"/>
    </source>
</evidence>
<keyword evidence="11 19" id="KW-0460">Magnesium</keyword>
<evidence type="ECO:0000256" key="3">
    <source>
        <dbReference type="ARBA" id="ARBA00004663"/>
    </source>
</evidence>
<keyword evidence="9 19" id="KW-0808">Transferase</keyword>
<evidence type="ECO:0000256" key="16">
    <source>
        <dbReference type="ARBA" id="ARBA00032853"/>
    </source>
</evidence>